<dbReference type="Gene3D" id="3.90.226.10">
    <property type="entry name" value="2-enoyl-CoA Hydratase, Chain A, domain 1"/>
    <property type="match status" value="1"/>
</dbReference>
<dbReference type="GO" id="GO:0008236">
    <property type="term" value="F:serine-type peptidase activity"/>
    <property type="evidence" value="ECO:0007669"/>
    <property type="project" value="UniProtKB-UniRule"/>
</dbReference>
<dbReference type="SMART" id="SM00228">
    <property type="entry name" value="PDZ"/>
    <property type="match status" value="1"/>
</dbReference>
<dbReference type="Gene3D" id="2.120.10.60">
    <property type="entry name" value="Tricorn protease N-terminal domain"/>
    <property type="match status" value="1"/>
</dbReference>
<evidence type="ECO:0000256" key="2">
    <source>
        <dbReference type="ARBA" id="ARBA00008524"/>
    </source>
</evidence>
<dbReference type="SUPFAM" id="SSF50156">
    <property type="entry name" value="PDZ domain-like"/>
    <property type="match status" value="1"/>
</dbReference>
<evidence type="ECO:0000256" key="5">
    <source>
        <dbReference type="ARBA" id="ARBA00022801"/>
    </source>
</evidence>
<evidence type="ECO:0000313" key="13">
    <source>
        <dbReference type="Proteomes" id="UP000189956"/>
    </source>
</evidence>
<feature type="compositionally biased region" description="Basic and acidic residues" evidence="9">
    <location>
        <begin position="576"/>
        <end position="586"/>
    </location>
</feature>
<protein>
    <recommendedName>
        <fullName evidence="7">Tricorn protease homolog</fullName>
        <ecNumber evidence="7">3.4.21.-</ecNumber>
    </recommendedName>
</protein>
<keyword evidence="5 7" id="KW-0378">Hydrolase</keyword>
<organism evidence="12 13">
    <name type="scientific">Porphyromonas cangingivalis</name>
    <dbReference type="NCBI Taxonomy" id="36874"/>
    <lineage>
        <taxon>Bacteria</taxon>
        <taxon>Pseudomonadati</taxon>
        <taxon>Bacteroidota</taxon>
        <taxon>Bacteroidia</taxon>
        <taxon>Bacteroidales</taxon>
        <taxon>Porphyromonadaceae</taxon>
        <taxon>Porphyromonas</taxon>
    </lineage>
</organism>
<reference evidence="12 13" key="1">
    <citation type="submission" date="2017-02" db="EMBL/GenBank/DDBJ databases">
        <authorList>
            <person name="Peterson S.W."/>
        </authorList>
    </citation>
    <scope>NUCLEOTIDE SEQUENCE [LARGE SCALE GENOMIC DNA]</scope>
    <source>
        <strain evidence="12 13">ATCC 700135</strain>
    </source>
</reference>
<dbReference type="InterPro" id="IPR001478">
    <property type="entry name" value="PDZ"/>
</dbReference>
<proteinExistence type="inferred from homology"/>
<dbReference type="Pfam" id="PF03572">
    <property type="entry name" value="Peptidase_S41"/>
    <property type="match status" value="1"/>
</dbReference>
<dbReference type="PROSITE" id="PS50106">
    <property type="entry name" value="PDZ"/>
    <property type="match status" value="1"/>
</dbReference>
<dbReference type="Pfam" id="PF26550">
    <property type="entry name" value="Tricorn_2nd"/>
    <property type="match status" value="1"/>
</dbReference>
<dbReference type="InterPro" id="IPR012393">
    <property type="entry name" value="Tricorn_protease"/>
</dbReference>
<evidence type="ECO:0000256" key="3">
    <source>
        <dbReference type="ARBA" id="ARBA00022490"/>
    </source>
</evidence>
<dbReference type="InterPro" id="IPR011042">
    <property type="entry name" value="6-blade_b-propeller_TolB-like"/>
</dbReference>
<feature type="active site" description="Nucleophile" evidence="8">
    <location>
        <position position="992"/>
    </location>
</feature>
<dbReference type="Proteomes" id="UP000189956">
    <property type="component" value="Unassembled WGS sequence"/>
</dbReference>
<dbReference type="Pfam" id="PF00595">
    <property type="entry name" value="PDZ"/>
    <property type="match status" value="1"/>
</dbReference>
<dbReference type="InterPro" id="IPR029045">
    <property type="entry name" value="ClpP/crotonase-like_dom_sf"/>
</dbReference>
<dbReference type="Gene3D" id="2.30.42.10">
    <property type="match status" value="1"/>
</dbReference>
<dbReference type="EMBL" id="FUWL01000003">
    <property type="protein sequence ID" value="SJZ33468.1"/>
    <property type="molecule type" value="Genomic_DNA"/>
</dbReference>
<evidence type="ECO:0000256" key="7">
    <source>
        <dbReference type="PIRNR" id="PIRNR036421"/>
    </source>
</evidence>
<dbReference type="SUPFAM" id="SSF52096">
    <property type="entry name" value="ClpP/crotonase"/>
    <property type="match status" value="1"/>
</dbReference>
<keyword evidence="4 7" id="KW-0645">Protease</keyword>
<evidence type="ECO:0000256" key="6">
    <source>
        <dbReference type="ARBA" id="ARBA00022825"/>
    </source>
</evidence>
<evidence type="ECO:0000256" key="1">
    <source>
        <dbReference type="ARBA" id="ARBA00004496"/>
    </source>
</evidence>
<evidence type="ECO:0000256" key="9">
    <source>
        <dbReference type="SAM" id="MobiDB-lite"/>
    </source>
</evidence>
<dbReference type="Gene3D" id="2.120.10.30">
    <property type="entry name" value="TolB, C-terminal domain"/>
    <property type="match status" value="2"/>
</dbReference>
<dbReference type="PANTHER" id="PTHR43253">
    <property type="entry name" value="TRICORN PROTEASE HOMOLOG 2-RELATED"/>
    <property type="match status" value="1"/>
</dbReference>
<dbReference type="PIRSF" id="PIRSF036421">
    <property type="entry name" value="Tricorn_protease"/>
    <property type="match status" value="1"/>
</dbReference>
<feature type="chain" id="PRO_5012617176" description="Tricorn protease homolog" evidence="10">
    <location>
        <begin position="23"/>
        <end position="1093"/>
    </location>
</feature>
<dbReference type="GO" id="GO:0005737">
    <property type="term" value="C:cytoplasm"/>
    <property type="evidence" value="ECO:0007669"/>
    <property type="project" value="UniProtKB-SubCell"/>
</dbReference>
<dbReference type="Gene3D" id="3.30.750.44">
    <property type="match status" value="1"/>
</dbReference>
<accession>A0A1T4JTI8</accession>
<keyword evidence="10" id="KW-0732">Signal</keyword>
<dbReference type="Pfam" id="PF26549">
    <property type="entry name" value="Tricorn_N"/>
    <property type="match status" value="1"/>
</dbReference>
<evidence type="ECO:0000313" key="12">
    <source>
        <dbReference type="EMBL" id="SJZ33468.1"/>
    </source>
</evidence>
<dbReference type="EC" id="3.4.21.-" evidence="7"/>
<evidence type="ECO:0000256" key="4">
    <source>
        <dbReference type="ARBA" id="ARBA00022670"/>
    </source>
</evidence>
<dbReference type="InterPro" id="IPR028204">
    <property type="entry name" value="Tricorn_C1"/>
</dbReference>
<dbReference type="SUPFAM" id="SSF82171">
    <property type="entry name" value="DPP6 N-terminal domain-like"/>
    <property type="match status" value="2"/>
</dbReference>
<dbReference type="GO" id="GO:0006508">
    <property type="term" value="P:proteolysis"/>
    <property type="evidence" value="ECO:0007669"/>
    <property type="project" value="UniProtKB-UniRule"/>
</dbReference>
<feature type="region of interest" description="Disordered" evidence="9">
    <location>
        <begin position="572"/>
        <end position="596"/>
    </location>
</feature>
<feature type="active site" description="Charge relay system" evidence="8">
    <location>
        <position position="775"/>
    </location>
</feature>
<evidence type="ECO:0000259" key="11">
    <source>
        <dbReference type="PROSITE" id="PS50106"/>
    </source>
</evidence>
<sequence>MDQIKKVLWTATLSLCSTLAVAQEGSPLWLRYPIISPDGKEVAFTYGGDIYKVSVAGGAATRLTTHKAYDNHPIWSPDGRQIAFTSDRNNAGTNIYIMPATGGAARQLTTHSSTETPYTFTRDGKQVVFKAHYQDPHTSARFPMSPLTEVYAVPVEGGRPVRLVDTPAEEIIFSADGKRFMYQNIKGFEDEWRKKHVSSVTKDILEYDMTTGKHRFIVEHDGEDRDPVYSPDGKKVYFISQRNGGDLNVYEKEIDADPKTAKALTHFKDEPVRFLSMSDGGVLCFSYAGEIYTLVPGSTPQKLSVSIHSDVETSQMTYQTFTKGFSEATVSPDGKQIAFAVRGDIFVTATDYNTTKRITNTPQAESSPTFSSDGRTLVFASDKDGRWDLYKVTIADKSESNFPNATILKEERLIKDNKEEKMHPVFSPDGKEIAFVLGRTRLAVYNLKSGAIRTITEPKDQHGLTGYMDFEWSPDSKWFVISYVARDHAPYSDIGIVSAEGGKPIHNITNTGYFDTNPRWALDGNAIIFASERFGMRNHASWGSQSDVMAIFLNRKAYDEYRMNEEEYELYSAQNKKAEKPEEKKDDKKKKDKKKTEEVKSKDIVIEWDNIEDRIVRLTPNASELGDALITKDGKTLYYMVSFEDGYDLWSHDLRKRSTKLIKKLNQGFARLRMDKDGKHIFILSNSPQKMTVQGEALKPITYRAEWSTDLTKEREYLYSVVKLEEGLRFYEESMHGVDWEALTKRYAKYLPHISNNYDFAELLSELLGELNVSHTGSRYRAPGALKRTAELGLFISTPKGNKDGLVIDEIISGGPSDKAINKVQPGDMIVAIDGTDIKAGMDYFPLLNGKIGQPIALTIRSAKGGQLFTQSVKGISSGAQEDLLYKRWVKQRAAEVDKLSNGRLGYVHIPSMGDPSFRTMYSEVMGRYYDREGIVIDIRYNGGGRLHEDIEVFFTGKKYLQQSIRGKDYCEMPSRRWNHASIMVTCEADYSNAHGTPWVYQKMKIGKIVGMPVPGTMTSVNWVTLQDPSLLFGIPAVGYRTEEGHYLENIQVEPDVKVSLDHDKLLRGEDTQMEAAVRTLLGDIKTGLWKSF</sequence>
<dbReference type="PANTHER" id="PTHR43253:SF1">
    <property type="entry name" value="TRICORN PROTEASE HOMOLOG 2-RELATED"/>
    <property type="match status" value="1"/>
</dbReference>
<dbReference type="Pfam" id="PF14684">
    <property type="entry name" value="Tricorn_C1"/>
    <property type="match status" value="1"/>
</dbReference>
<feature type="active site" description="Charge relay system" evidence="8">
    <location>
        <position position="1049"/>
    </location>
</feature>
<dbReference type="CDD" id="cd07562">
    <property type="entry name" value="Peptidase_S41_TRI"/>
    <property type="match status" value="1"/>
</dbReference>
<feature type="signal peptide" evidence="10">
    <location>
        <begin position="1"/>
        <end position="22"/>
    </location>
</feature>
<evidence type="ECO:0000256" key="8">
    <source>
        <dbReference type="PIRSR" id="PIRSR036421-1"/>
    </source>
</evidence>
<comment type="subcellular location">
    <subcellularLocation>
        <location evidence="1 7">Cytoplasm</location>
    </subcellularLocation>
</comment>
<dbReference type="InterPro" id="IPR005151">
    <property type="entry name" value="Tail-specific_protease"/>
</dbReference>
<keyword evidence="3 7" id="KW-0963">Cytoplasm</keyword>
<name>A0A1T4JTI8_PORCN</name>
<evidence type="ECO:0000256" key="10">
    <source>
        <dbReference type="SAM" id="SignalP"/>
    </source>
</evidence>
<feature type="domain" description="PDZ" evidence="11">
    <location>
        <begin position="791"/>
        <end position="839"/>
    </location>
</feature>
<comment type="function">
    <text evidence="7">Degrades oligopeptides.</text>
</comment>
<dbReference type="AlphaFoldDB" id="A0A1T4JTI8"/>
<keyword evidence="6 7" id="KW-0720">Serine protease</keyword>
<comment type="similarity">
    <text evidence="2 7">Belongs to the peptidase S41B family.</text>
</comment>
<gene>
    <name evidence="12" type="ORF">SAMN02745205_00383</name>
</gene>
<dbReference type="InterPro" id="IPR036034">
    <property type="entry name" value="PDZ_sf"/>
</dbReference>